<dbReference type="Pfam" id="PF21036">
    <property type="entry name" value="EryCIII-like_N"/>
    <property type="match status" value="1"/>
</dbReference>
<protein>
    <submittedName>
        <fullName evidence="6">DUF1205 domain-containing protein</fullName>
    </submittedName>
</protein>
<proteinExistence type="inferred from homology"/>
<comment type="similarity">
    <text evidence="1">Belongs to the glycosyltransferase 28 family.</text>
</comment>
<feature type="domain" description="Erythromycin biosynthesis protein CIII-like N-terminal" evidence="5">
    <location>
        <begin position="83"/>
        <end position="209"/>
    </location>
</feature>
<accession>A0ABY5YZ33</accession>
<dbReference type="InterPro" id="IPR048284">
    <property type="entry name" value="EryCIII-like_N"/>
</dbReference>
<dbReference type="CDD" id="cd03784">
    <property type="entry name" value="GT1_Gtf-like"/>
    <property type="match status" value="1"/>
</dbReference>
<dbReference type="InterPro" id="IPR050426">
    <property type="entry name" value="Glycosyltransferase_28"/>
</dbReference>
<dbReference type="EMBL" id="CP073721">
    <property type="protein sequence ID" value="UWZ34080.1"/>
    <property type="molecule type" value="Genomic_DNA"/>
</dbReference>
<name>A0ABY5YZ33_9ACTN</name>
<evidence type="ECO:0000256" key="1">
    <source>
        <dbReference type="ARBA" id="ARBA00006962"/>
    </source>
</evidence>
<dbReference type="SUPFAM" id="SSF53756">
    <property type="entry name" value="UDP-Glycosyltransferase/glycogen phosphorylase"/>
    <property type="match status" value="1"/>
</dbReference>
<dbReference type="Proteomes" id="UP001058271">
    <property type="component" value="Chromosome"/>
</dbReference>
<evidence type="ECO:0000313" key="7">
    <source>
        <dbReference type="Proteomes" id="UP001058271"/>
    </source>
</evidence>
<dbReference type="InterPro" id="IPR002213">
    <property type="entry name" value="UDP_glucos_trans"/>
</dbReference>
<organism evidence="6 7">
    <name type="scientific">Dactylosporangium roseum</name>
    <dbReference type="NCBI Taxonomy" id="47989"/>
    <lineage>
        <taxon>Bacteria</taxon>
        <taxon>Bacillati</taxon>
        <taxon>Actinomycetota</taxon>
        <taxon>Actinomycetes</taxon>
        <taxon>Micromonosporales</taxon>
        <taxon>Micromonosporaceae</taxon>
        <taxon>Dactylosporangium</taxon>
    </lineage>
</organism>
<dbReference type="Gene3D" id="3.40.50.2000">
    <property type="entry name" value="Glycogen Phosphorylase B"/>
    <property type="match status" value="2"/>
</dbReference>
<sequence length="375" mass="39009">MRVLFTMNPAPGHLFAMVPLAWALHLAGDQVIVAVPPALHQQVRRAGLTAAAVGGAASFLDLWPDDRALGGNEELDLDVFVAIAERTAPDVLALAAAWRPDLIVSEPVEYAGPLAATRLGVPWVLHHWGLPVPGAVHRAALAKVAGRLDALHDGLPVDAPAATVSTCPPSLGPAPGALLMRYVPYNAACTLPDWLLAPRTRPRVCVSMGTVPIPEGVDGLTAAVRGLADLDVEVIVSGAGVHGLGDLPANARRIGWIPHRHLLPSCDLFVHHGGSGSSMAALTIGRPQLLMPQMCDQFSIAERLTAAGLARAVPFAARSTETVRALATDLLADPGAAERAARIRDEIAAMPSPAAVASELALVGNVTAARYVVPV</sequence>
<reference evidence="6" key="1">
    <citation type="submission" date="2021-04" db="EMBL/GenBank/DDBJ databases">
        <title>Biosynthetic gene clusters of Dactylosporangioum roseum.</title>
        <authorList>
            <person name="Hartkoorn R.C."/>
            <person name="Beaudoing E."/>
            <person name="Hot D."/>
            <person name="Moureu S."/>
        </authorList>
    </citation>
    <scope>NUCLEOTIDE SEQUENCE</scope>
    <source>
        <strain evidence="6">NRRL B-16295</strain>
    </source>
</reference>
<dbReference type="InterPro" id="IPR010610">
    <property type="entry name" value="EryCIII-like_C"/>
</dbReference>
<evidence type="ECO:0000259" key="4">
    <source>
        <dbReference type="Pfam" id="PF06722"/>
    </source>
</evidence>
<keyword evidence="2" id="KW-0328">Glycosyltransferase</keyword>
<dbReference type="Pfam" id="PF06722">
    <property type="entry name" value="EryCIII-like_C"/>
    <property type="match status" value="1"/>
</dbReference>
<dbReference type="RefSeq" id="WP_260723373.1">
    <property type="nucleotide sequence ID" value="NZ_CP073721.1"/>
</dbReference>
<keyword evidence="7" id="KW-1185">Reference proteome</keyword>
<gene>
    <name evidence="6" type="ORF">Drose_22800</name>
</gene>
<keyword evidence="3" id="KW-0808">Transferase</keyword>
<evidence type="ECO:0000256" key="3">
    <source>
        <dbReference type="ARBA" id="ARBA00022679"/>
    </source>
</evidence>
<dbReference type="PANTHER" id="PTHR48050">
    <property type="entry name" value="STEROL 3-BETA-GLUCOSYLTRANSFERASE"/>
    <property type="match status" value="1"/>
</dbReference>
<evidence type="ECO:0000313" key="6">
    <source>
        <dbReference type="EMBL" id="UWZ34080.1"/>
    </source>
</evidence>
<dbReference type="PANTHER" id="PTHR48050:SF13">
    <property type="entry name" value="STEROL 3-BETA-GLUCOSYLTRANSFERASE UGT80A2"/>
    <property type="match status" value="1"/>
</dbReference>
<feature type="domain" description="Erythromycin biosynthesis protein CIII-like C-terminal" evidence="4">
    <location>
        <begin position="226"/>
        <end position="360"/>
    </location>
</feature>
<evidence type="ECO:0000259" key="5">
    <source>
        <dbReference type="Pfam" id="PF21036"/>
    </source>
</evidence>
<evidence type="ECO:0000256" key="2">
    <source>
        <dbReference type="ARBA" id="ARBA00022676"/>
    </source>
</evidence>